<gene>
    <name evidence="1" type="ORF">LSAT_V11C900504720</name>
</gene>
<organism evidence="1 2">
    <name type="scientific">Lactuca sativa</name>
    <name type="common">Garden lettuce</name>
    <dbReference type="NCBI Taxonomy" id="4236"/>
    <lineage>
        <taxon>Eukaryota</taxon>
        <taxon>Viridiplantae</taxon>
        <taxon>Streptophyta</taxon>
        <taxon>Embryophyta</taxon>
        <taxon>Tracheophyta</taxon>
        <taxon>Spermatophyta</taxon>
        <taxon>Magnoliopsida</taxon>
        <taxon>eudicotyledons</taxon>
        <taxon>Gunneridae</taxon>
        <taxon>Pentapetalae</taxon>
        <taxon>asterids</taxon>
        <taxon>campanulids</taxon>
        <taxon>Asterales</taxon>
        <taxon>Asteraceae</taxon>
        <taxon>Cichorioideae</taxon>
        <taxon>Cichorieae</taxon>
        <taxon>Lactucinae</taxon>
        <taxon>Lactuca</taxon>
    </lineage>
</organism>
<comment type="caution">
    <text evidence="1">The sequence shown here is derived from an EMBL/GenBank/DDBJ whole genome shotgun (WGS) entry which is preliminary data.</text>
</comment>
<dbReference type="Proteomes" id="UP000235145">
    <property type="component" value="Unassembled WGS sequence"/>
</dbReference>
<protein>
    <submittedName>
        <fullName evidence="1">Uncharacterized protein</fullName>
    </submittedName>
</protein>
<evidence type="ECO:0000313" key="2">
    <source>
        <dbReference type="Proteomes" id="UP000235145"/>
    </source>
</evidence>
<dbReference type="EMBL" id="NBSK02000009">
    <property type="protein sequence ID" value="KAJ0187260.1"/>
    <property type="molecule type" value="Genomic_DNA"/>
</dbReference>
<evidence type="ECO:0000313" key="1">
    <source>
        <dbReference type="EMBL" id="KAJ0187260.1"/>
    </source>
</evidence>
<sequence length="114" mass="12718">MTTRAKAGIFKPRHQLDLAHTSSHALYSTLFAQKDPKGFKSAAKNPKWMLAMHEEMIALQQNDTWVLVPFFYWLWTSGVVHESKFMGPAETLEAIEVCGHNAGTTKISQGIGLS</sequence>
<keyword evidence="2" id="KW-1185">Reference proteome</keyword>
<name>A0A9R1UHT8_LACSA</name>
<accession>A0A9R1UHT8</accession>
<dbReference type="AlphaFoldDB" id="A0A9R1UHT8"/>
<proteinExistence type="predicted"/>
<reference evidence="1 2" key="1">
    <citation type="journal article" date="2017" name="Nat. Commun.">
        <title>Genome assembly with in vitro proximity ligation data and whole-genome triplication in lettuce.</title>
        <authorList>
            <person name="Reyes-Chin-Wo S."/>
            <person name="Wang Z."/>
            <person name="Yang X."/>
            <person name="Kozik A."/>
            <person name="Arikit S."/>
            <person name="Song C."/>
            <person name="Xia L."/>
            <person name="Froenicke L."/>
            <person name="Lavelle D.O."/>
            <person name="Truco M.J."/>
            <person name="Xia R."/>
            <person name="Zhu S."/>
            <person name="Xu C."/>
            <person name="Xu H."/>
            <person name="Xu X."/>
            <person name="Cox K."/>
            <person name="Korf I."/>
            <person name="Meyers B.C."/>
            <person name="Michelmore R.W."/>
        </authorList>
    </citation>
    <scope>NUCLEOTIDE SEQUENCE [LARGE SCALE GENOMIC DNA]</scope>
    <source>
        <strain evidence="2">cv. Salinas</strain>
        <tissue evidence="1">Seedlings</tissue>
    </source>
</reference>